<evidence type="ECO:0000313" key="13">
    <source>
        <dbReference type="Proteomes" id="UP001500979"/>
    </source>
</evidence>
<evidence type="ECO:0000256" key="10">
    <source>
        <dbReference type="ARBA" id="ARBA00031323"/>
    </source>
</evidence>
<keyword evidence="6" id="KW-0489">Methyltransferase</keyword>
<comment type="subcellular location">
    <subcellularLocation>
        <location evidence="1">Cytoplasm</location>
    </subcellularLocation>
</comment>
<keyword evidence="5" id="KW-0963">Cytoplasm</keyword>
<comment type="similarity">
    <text evidence="2">Belongs to the methyltransferase superfamily. L-isoaspartyl/D-aspartyl protein methyltransferase family.</text>
</comment>
<dbReference type="EMBL" id="BAAAUX010000011">
    <property type="protein sequence ID" value="GAA2788525.1"/>
    <property type="molecule type" value="Genomic_DNA"/>
</dbReference>
<keyword evidence="7" id="KW-0808">Transferase</keyword>
<evidence type="ECO:0000256" key="2">
    <source>
        <dbReference type="ARBA" id="ARBA00005369"/>
    </source>
</evidence>
<evidence type="ECO:0000256" key="9">
    <source>
        <dbReference type="ARBA" id="ARBA00030757"/>
    </source>
</evidence>
<accession>A0ABN3VB91</accession>
<evidence type="ECO:0000256" key="8">
    <source>
        <dbReference type="ARBA" id="ARBA00022691"/>
    </source>
</evidence>
<dbReference type="CDD" id="cd02440">
    <property type="entry name" value="AdoMet_MTases"/>
    <property type="match status" value="1"/>
</dbReference>
<keyword evidence="13" id="KW-1185">Reference proteome</keyword>
<gene>
    <name evidence="12" type="ORF">GCM10010470_23940</name>
</gene>
<name>A0ABN3VB91_9PSEU</name>
<dbReference type="Gene3D" id="3.40.50.150">
    <property type="entry name" value="Vaccinia Virus protein VP39"/>
    <property type="match status" value="1"/>
</dbReference>
<dbReference type="Proteomes" id="UP001500979">
    <property type="component" value="Unassembled WGS sequence"/>
</dbReference>
<sequence>MNTLQDMNAGTAGEDAEAAALREAMVAELRKLEVIRSDAVARAVGVVPRHVFAPGEPLKRSYAAKTILQTKRDEHGVPISMISAADIQAMMLEQAQLAPGMRVLEIGSGGYNAPLIAELVGDTGQVTTVDIDSDVIERTRRYLDTAGYNQVQAVVADAAEGVASNAPYDCIIATTSAWDIPPAWTDQLAEGGRLVVPLRMRGLTRSVVF</sequence>
<keyword evidence="8" id="KW-0949">S-adenosyl-L-methionine</keyword>
<evidence type="ECO:0000256" key="5">
    <source>
        <dbReference type="ARBA" id="ARBA00022490"/>
    </source>
</evidence>
<dbReference type="EC" id="2.1.1.77" evidence="3"/>
<proteinExistence type="inferred from homology"/>
<evidence type="ECO:0000313" key="12">
    <source>
        <dbReference type="EMBL" id="GAA2788525.1"/>
    </source>
</evidence>
<evidence type="ECO:0000256" key="4">
    <source>
        <dbReference type="ARBA" id="ARBA00013346"/>
    </source>
</evidence>
<comment type="caution">
    <text evidence="12">The sequence shown here is derived from an EMBL/GenBank/DDBJ whole genome shotgun (WGS) entry which is preliminary data.</text>
</comment>
<organism evidence="12 13">
    <name type="scientific">Saccharopolyspora taberi</name>
    <dbReference type="NCBI Taxonomy" id="60895"/>
    <lineage>
        <taxon>Bacteria</taxon>
        <taxon>Bacillati</taxon>
        <taxon>Actinomycetota</taxon>
        <taxon>Actinomycetes</taxon>
        <taxon>Pseudonocardiales</taxon>
        <taxon>Pseudonocardiaceae</taxon>
        <taxon>Saccharopolyspora</taxon>
    </lineage>
</organism>
<protein>
    <recommendedName>
        <fullName evidence="4">Protein-L-isoaspartate O-methyltransferase</fullName>
        <ecNumber evidence="3">2.1.1.77</ecNumber>
    </recommendedName>
    <alternativeName>
        <fullName evidence="11">L-isoaspartyl protein carboxyl methyltransferase</fullName>
    </alternativeName>
    <alternativeName>
        <fullName evidence="9">Protein L-isoaspartyl methyltransferase</fullName>
    </alternativeName>
    <alternativeName>
        <fullName evidence="10">Protein-beta-aspartate methyltransferase</fullName>
    </alternativeName>
</protein>
<dbReference type="InterPro" id="IPR029063">
    <property type="entry name" value="SAM-dependent_MTases_sf"/>
</dbReference>
<evidence type="ECO:0000256" key="7">
    <source>
        <dbReference type="ARBA" id="ARBA00022679"/>
    </source>
</evidence>
<dbReference type="SUPFAM" id="SSF53335">
    <property type="entry name" value="S-adenosyl-L-methionine-dependent methyltransferases"/>
    <property type="match status" value="1"/>
</dbReference>
<dbReference type="Pfam" id="PF01135">
    <property type="entry name" value="PCMT"/>
    <property type="match status" value="1"/>
</dbReference>
<reference evidence="12 13" key="1">
    <citation type="journal article" date="2019" name="Int. J. Syst. Evol. Microbiol.">
        <title>The Global Catalogue of Microorganisms (GCM) 10K type strain sequencing project: providing services to taxonomists for standard genome sequencing and annotation.</title>
        <authorList>
            <consortium name="The Broad Institute Genomics Platform"/>
            <consortium name="The Broad Institute Genome Sequencing Center for Infectious Disease"/>
            <person name="Wu L."/>
            <person name="Ma J."/>
        </authorList>
    </citation>
    <scope>NUCLEOTIDE SEQUENCE [LARGE SCALE GENOMIC DNA]</scope>
    <source>
        <strain evidence="12 13">JCM 9383</strain>
    </source>
</reference>
<evidence type="ECO:0000256" key="6">
    <source>
        <dbReference type="ARBA" id="ARBA00022603"/>
    </source>
</evidence>
<evidence type="ECO:0000256" key="3">
    <source>
        <dbReference type="ARBA" id="ARBA00011890"/>
    </source>
</evidence>
<dbReference type="InterPro" id="IPR000682">
    <property type="entry name" value="PCMT"/>
</dbReference>
<dbReference type="PANTHER" id="PTHR11579">
    <property type="entry name" value="PROTEIN-L-ISOASPARTATE O-METHYLTRANSFERASE"/>
    <property type="match status" value="1"/>
</dbReference>
<evidence type="ECO:0000256" key="11">
    <source>
        <dbReference type="ARBA" id="ARBA00031350"/>
    </source>
</evidence>
<dbReference type="PANTHER" id="PTHR11579:SF0">
    <property type="entry name" value="PROTEIN-L-ISOASPARTATE(D-ASPARTATE) O-METHYLTRANSFERASE"/>
    <property type="match status" value="1"/>
</dbReference>
<evidence type="ECO:0000256" key="1">
    <source>
        <dbReference type="ARBA" id="ARBA00004496"/>
    </source>
</evidence>